<reference evidence="7 8" key="2">
    <citation type="submission" date="2018-10" db="EMBL/GenBank/DDBJ databases">
        <authorList>
            <consortium name="Pathogen Informatics"/>
        </authorList>
    </citation>
    <scope>NUCLEOTIDE SEQUENCE [LARGE SCALE GENOMIC DNA]</scope>
</reference>
<dbReference type="GO" id="GO:0016020">
    <property type="term" value="C:membrane"/>
    <property type="evidence" value="ECO:0007669"/>
    <property type="project" value="UniProtKB-SubCell"/>
</dbReference>
<organism evidence="9">
    <name type="scientific">Enterobius vermicularis</name>
    <name type="common">Human pinworm</name>
    <dbReference type="NCBI Taxonomy" id="51028"/>
    <lineage>
        <taxon>Eukaryota</taxon>
        <taxon>Metazoa</taxon>
        <taxon>Ecdysozoa</taxon>
        <taxon>Nematoda</taxon>
        <taxon>Chromadorea</taxon>
        <taxon>Rhabditida</taxon>
        <taxon>Spirurina</taxon>
        <taxon>Oxyuridomorpha</taxon>
        <taxon>Oxyuroidea</taxon>
        <taxon>Oxyuridae</taxon>
        <taxon>Enterobius</taxon>
    </lineage>
</organism>
<sequence length="134" mass="15251">MFMFVGLDTHSFILESVLHSVNSRDPNRIDKYAGYYGQACSYITFALTNLFAPSLIRSYDPKWSVFIGSIFSTIYYTGFQYISSYYFYTSAVLLGIGSAGTSETQTCCIKKLSSYSYIYLKLNDISHSFLIFLI</sequence>
<comment type="similarity">
    <text evidence="2">Belongs to the unc-93 family.</text>
</comment>
<name>A0A0N4UZ84_ENTVE</name>
<keyword evidence="5 6" id="KW-0472">Membrane</keyword>
<keyword evidence="3 6" id="KW-0812">Transmembrane</keyword>
<dbReference type="InterPro" id="IPR051617">
    <property type="entry name" value="UNC-93-like_regulator"/>
</dbReference>
<dbReference type="AlphaFoldDB" id="A0A0N4UZ84"/>
<evidence type="ECO:0000313" key="8">
    <source>
        <dbReference type="Proteomes" id="UP000274131"/>
    </source>
</evidence>
<evidence type="ECO:0000313" key="9">
    <source>
        <dbReference type="WBParaSite" id="EVEC_0000292301-mRNA-1"/>
    </source>
</evidence>
<dbReference type="InterPro" id="IPR036259">
    <property type="entry name" value="MFS_trans_sf"/>
</dbReference>
<evidence type="ECO:0000256" key="3">
    <source>
        <dbReference type="ARBA" id="ARBA00022692"/>
    </source>
</evidence>
<evidence type="ECO:0000313" key="7">
    <source>
        <dbReference type="EMBL" id="VDD87488.1"/>
    </source>
</evidence>
<evidence type="ECO:0000256" key="1">
    <source>
        <dbReference type="ARBA" id="ARBA00004141"/>
    </source>
</evidence>
<keyword evidence="4 6" id="KW-1133">Transmembrane helix</keyword>
<dbReference type="WBParaSite" id="EVEC_0000292301-mRNA-1">
    <property type="protein sequence ID" value="EVEC_0000292301-mRNA-1"/>
    <property type="gene ID" value="EVEC_0000292301"/>
</dbReference>
<dbReference type="STRING" id="51028.A0A0N4UZ84"/>
<reference evidence="9" key="1">
    <citation type="submission" date="2017-02" db="UniProtKB">
        <authorList>
            <consortium name="WormBaseParasite"/>
        </authorList>
    </citation>
    <scope>IDENTIFICATION</scope>
</reference>
<dbReference type="Proteomes" id="UP000274131">
    <property type="component" value="Unassembled WGS sequence"/>
</dbReference>
<dbReference type="SUPFAM" id="SSF103473">
    <property type="entry name" value="MFS general substrate transporter"/>
    <property type="match status" value="1"/>
</dbReference>
<gene>
    <name evidence="7" type="ORF">EVEC_LOCUS2631</name>
</gene>
<dbReference type="EMBL" id="UXUI01007419">
    <property type="protein sequence ID" value="VDD87488.1"/>
    <property type="molecule type" value="Genomic_DNA"/>
</dbReference>
<comment type="subcellular location">
    <subcellularLocation>
        <location evidence="1">Membrane</location>
        <topology evidence="1">Multi-pass membrane protein</topology>
    </subcellularLocation>
</comment>
<dbReference type="InterPro" id="IPR010291">
    <property type="entry name" value="Ion_channel_UNC-93"/>
</dbReference>
<keyword evidence="8" id="KW-1185">Reference proteome</keyword>
<feature type="transmembrane region" description="Helical" evidence="6">
    <location>
        <begin position="35"/>
        <end position="56"/>
    </location>
</feature>
<dbReference type="Pfam" id="PF05978">
    <property type="entry name" value="UNC-93"/>
    <property type="match status" value="1"/>
</dbReference>
<protein>
    <submittedName>
        <fullName evidence="9">UNC93-like protein MFSD11 (Trinotate prediction)</fullName>
    </submittedName>
</protein>
<dbReference type="PANTHER" id="PTHR23294">
    <property type="entry name" value="ET TRANSLATION PRODUCT-RELATED"/>
    <property type="match status" value="1"/>
</dbReference>
<proteinExistence type="inferred from homology"/>
<feature type="transmembrane region" description="Helical" evidence="6">
    <location>
        <begin position="63"/>
        <end position="79"/>
    </location>
</feature>
<evidence type="ECO:0000256" key="6">
    <source>
        <dbReference type="SAM" id="Phobius"/>
    </source>
</evidence>
<accession>A0A0N4UZ84</accession>
<evidence type="ECO:0000256" key="4">
    <source>
        <dbReference type="ARBA" id="ARBA00022989"/>
    </source>
</evidence>
<dbReference type="OrthoDB" id="5856527at2759"/>
<dbReference type="PANTHER" id="PTHR23294:SF18">
    <property type="entry name" value="UNC93-LIKE PROTEIN MFSD11"/>
    <property type="match status" value="1"/>
</dbReference>
<evidence type="ECO:0000256" key="2">
    <source>
        <dbReference type="ARBA" id="ARBA00009172"/>
    </source>
</evidence>
<evidence type="ECO:0000256" key="5">
    <source>
        <dbReference type="ARBA" id="ARBA00023136"/>
    </source>
</evidence>